<dbReference type="InterPro" id="IPR002110">
    <property type="entry name" value="Ankyrin_rpt"/>
</dbReference>
<accession>A0A6B2LHT9</accession>
<evidence type="ECO:0000256" key="1">
    <source>
        <dbReference type="PROSITE-ProRule" id="PRU00023"/>
    </source>
</evidence>
<evidence type="ECO:0000313" key="2">
    <source>
        <dbReference type="EMBL" id="NDV36397.1"/>
    </source>
</evidence>
<dbReference type="InterPro" id="IPR036770">
    <property type="entry name" value="Ankyrin_rpt-contain_sf"/>
</dbReference>
<organism evidence="2">
    <name type="scientific">Arcella intermedia</name>
    <dbReference type="NCBI Taxonomy" id="1963864"/>
    <lineage>
        <taxon>Eukaryota</taxon>
        <taxon>Amoebozoa</taxon>
        <taxon>Tubulinea</taxon>
        <taxon>Elardia</taxon>
        <taxon>Arcellinida</taxon>
        <taxon>Sphaerothecina</taxon>
        <taxon>Arcellidae</taxon>
        <taxon>Arcella</taxon>
    </lineage>
</organism>
<keyword evidence="1" id="KW-0040">ANK repeat</keyword>
<reference evidence="2" key="1">
    <citation type="journal article" date="2020" name="J. Eukaryot. Microbiol.">
        <title>De novo Sequencing, Assembly and Annotation of the Transcriptome for the Free-Living Testate Amoeba Arcella intermedia.</title>
        <authorList>
            <person name="Ribeiro G.M."/>
            <person name="Porfirio-Sousa A.L."/>
            <person name="Maurer-Alcala X.X."/>
            <person name="Katz L.A."/>
            <person name="Lahr D.J.G."/>
        </authorList>
    </citation>
    <scope>NUCLEOTIDE SEQUENCE</scope>
</reference>
<dbReference type="EMBL" id="GIBP01007428">
    <property type="protein sequence ID" value="NDV36397.1"/>
    <property type="molecule type" value="Transcribed_RNA"/>
</dbReference>
<dbReference type="Pfam" id="PF00023">
    <property type="entry name" value="Ank"/>
    <property type="match status" value="1"/>
</dbReference>
<feature type="repeat" description="ANK" evidence="1">
    <location>
        <begin position="62"/>
        <end position="94"/>
    </location>
</feature>
<dbReference type="PANTHER" id="PTHR22677:SF4">
    <property type="entry name" value="USHER SYNDROME TYPE-1G PROTEIN-LIKE PROTEIN"/>
    <property type="match status" value="1"/>
</dbReference>
<dbReference type="PROSITE" id="PS50088">
    <property type="entry name" value="ANK_REPEAT"/>
    <property type="match status" value="2"/>
</dbReference>
<dbReference type="SUPFAM" id="SSF48403">
    <property type="entry name" value="Ankyrin repeat"/>
    <property type="match status" value="1"/>
</dbReference>
<proteinExistence type="predicted"/>
<dbReference type="PANTHER" id="PTHR22677">
    <property type="entry name" value="ANKYRIN REPEAT DOMAIN-CONTAINING PROTEIN 60"/>
    <property type="match status" value="1"/>
</dbReference>
<dbReference type="Gene3D" id="1.25.40.20">
    <property type="entry name" value="Ankyrin repeat-containing domain"/>
    <property type="match status" value="1"/>
</dbReference>
<feature type="repeat" description="ANK" evidence="1">
    <location>
        <begin position="29"/>
        <end position="61"/>
    </location>
</feature>
<dbReference type="SMART" id="SM00248">
    <property type="entry name" value="ANK"/>
    <property type="match status" value="4"/>
</dbReference>
<sequence>MYISCRHGRSEIVKTLISKNVDVNISTLSGFSPLYAASAFGHIDIVNILISENAKIDAANHEGATPLFIASQMGHAEVVKELLSRNANIDTRLIKSAVSQIYIGCDSLMIACDKGHLPVVKILVQNNAKIYSESQNGWKGIDYARATEKNDIVEYLTNIEEIFITSEFPKNFSNYPIKYKIMIEEILLISTYFLLPNDLLIYMISQILKTIHLIKQL</sequence>
<dbReference type="Pfam" id="PF12796">
    <property type="entry name" value="Ank_2"/>
    <property type="match status" value="1"/>
</dbReference>
<dbReference type="PROSITE" id="PS50297">
    <property type="entry name" value="ANK_REP_REGION"/>
    <property type="match status" value="2"/>
</dbReference>
<name>A0A6B2LHT9_9EUKA</name>
<protein>
    <submittedName>
        <fullName evidence="2">Uncharacterized protein</fullName>
    </submittedName>
</protein>
<dbReference type="InterPro" id="IPR039323">
    <property type="entry name" value="ANKRD_45/46/60"/>
</dbReference>
<dbReference type="AlphaFoldDB" id="A0A6B2LHT9"/>